<organism evidence="3 4">
    <name type="scientific">Genlisea aurea</name>
    <dbReference type="NCBI Taxonomy" id="192259"/>
    <lineage>
        <taxon>Eukaryota</taxon>
        <taxon>Viridiplantae</taxon>
        <taxon>Streptophyta</taxon>
        <taxon>Embryophyta</taxon>
        <taxon>Tracheophyta</taxon>
        <taxon>Spermatophyta</taxon>
        <taxon>Magnoliopsida</taxon>
        <taxon>eudicotyledons</taxon>
        <taxon>Gunneridae</taxon>
        <taxon>Pentapetalae</taxon>
        <taxon>asterids</taxon>
        <taxon>lamiids</taxon>
        <taxon>Lamiales</taxon>
        <taxon>Lentibulariaceae</taxon>
        <taxon>Genlisea</taxon>
    </lineage>
</organism>
<evidence type="ECO:0000313" key="4">
    <source>
        <dbReference type="Proteomes" id="UP000015453"/>
    </source>
</evidence>
<keyword evidence="1" id="KW-0493">Microtubule</keyword>
<sequence>IVEEKAESTREEEVDLKNWPARFNRLRKQIMVLWDACNVPLVHRTYFFLLIKQDSTDPIYMEVENRRLTFLKEMFDRGNSALQDGRLLTLASSKKALQGEREMLSRLMCKKYREEERIRTYVEWGISVSSKKRRLQLAQRLWSETESMDHVAKSAAIVAKLIGFFDHGLALEETLGLRFAP</sequence>
<protein>
    <recommendedName>
        <fullName evidence="2">NPK1-activating kinesin-like protein C-terminal domain-containing protein</fullName>
    </recommendedName>
</protein>
<dbReference type="EMBL" id="AUSU01003699">
    <property type="protein sequence ID" value="EPS66402.1"/>
    <property type="molecule type" value="Genomic_DNA"/>
</dbReference>
<dbReference type="Proteomes" id="UP000015453">
    <property type="component" value="Unassembled WGS sequence"/>
</dbReference>
<feature type="non-terminal residue" evidence="3">
    <location>
        <position position="1"/>
    </location>
</feature>
<dbReference type="GO" id="GO:0007018">
    <property type="term" value="P:microtubule-based movement"/>
    <property type="evidence" value="ECO:0007669"/>
    <property type="project" value="InterPro"/>
</dbReference>
<feature type="non-terminal residue" evidence="3">
    <location>
        <position position="181"/>
    </location>
</feature>
<keyword evidence="4" id="KW-1185">Reference proteome</keyword>
<evidence type="ECO:0000256" key="1">
    <source>
        <dbReference type="ARBA" id="ARBA00022701"/>
    </source>
</evidence>
<dbReference type="InterPro" id="IPR021881">
    <property type="entry name" value="NACK_C"/>
</dbReference>
<dbReference type="OrthoDB" id="1722925at2759"/>
<evidence type="ECO:0000313" key="3">
    <source>
        <dbReference type="EMBL" id="EPS66402.1"/>
    </source>
</evidence>
<comment type="caution">
    <text evidence="3">The sequence shown here is derived from an EMBL/GenBank/DDBJ whole genome shotgun (WGS) entry which is preliminary data.</text>
</comment>
<evidence type="ECO:0000259" key="2">
    <source>
        <dbReference type="Pfam" id="PF11995"/>
    </source>
</evidence>
<feature type="domain" description="NPK1-activating kinesin-like protein C-terminal" evidence="2">
    <location>
        <begin position="23"/>
        <end position="181"/>
    </location>
</feature>
<reference evidence="3 4" key="1">
    <citation type="journal article" date="2013" name="BMC Genomics">
        <title>The miniature genome of a carnivorous plant Genlisea aurea contains a low number of genes and short non-coding sequences.</title>
        <authorList>
            <person name="Leushkin E.V."/>
            <person name="Sutormin R.A."/>
            <person name="Nabieva E.R."/>
            <person name="Penin A.A."/>
            <person name="Kondrashov A.S."/>
            <person name="Logacheva M.D."/>
        </authorList>
    </citation>
    <scope>NUCLEOTIDE SEQUENCE [LARGE SCALE GENOMIC DNA]</scope>
</reference>
<dbReference type="PANTHER" id="PTHR47968">
    <property type="entry name" value="CENTROMERE PROTEIN E"/>
    <property type="match status" value="1"/>
</dbReference>
<gene>
    <name evidence="3" type="ORF">M569_08376</name>
</gene>
<dbReference type="AlphaFoldDB" id="S8E2D4"/>
<dbReference type="Pfam" id="PF11995">
    <property type="entry name" value="DUF3490"/>
    <property type="match status" value="1"/>
</dbReference>
<name>S8E2D4_9LAMI</name>
<accession>S8E2D4</accession>
<dbReference type="InterPro" id="IPR027640">
    <property type="entry name" value="Kinesin-like_fam"/>
</dbReference>
<dbReference type="GO" id="GO:0003777">
    <property type="term" value="F:microtubule motor activity"/>
    <property type="evidence" value="ECO:0007669"/>
    <property type="project" value="InterPro"/>
</dbReference>
<dbReference type="GO" id="GO:0005874">
    <property type="term" value="C:microtubule"/>
    <property type="evidence" value="ECO:0007669"/>
    <property type="project" value="UniProtKB-KW"/>
</dbReference>
<dbReference type="PANTHER" id="PTHR47968:SF18">
    <property type="entry name" value="KINESIN-LIKE PROTEIN KIN-7F"/>
    <property type="match status" value="1"/>
</dbReference>
<proteinExistence type="predicted"/>